<accession>A0ABM5W3J5</accession>
<geneLocation type="plasmid" evidence="2"/>
<dbReference type="EMBL" id="CP013125">
    <property type="protein sequence ID" value="ALN21812.1"/>
    <property type="molecule type" value="Genomic_DNA"/>
</dbReference>
<dbReference type="Proteomes" id="UP000028530">
    <property type="component" value="Plasmid pPME5"/>
</dbReference>
<protein>
    <recommendedName>
        <fullName evidence="3">IrrE N-terminal-like domain-containing protein</fullName>
    </recommendedName>
</protein>
<evidence type="ECO:0000313" key="1">
    <source>
        <dbReference type="EMBL" id="ALN21812.1"/>
    </source>
</evidence>
<sequence>MTAPANSVATRCKYLPLAMEFLQSIGLPARLVPGAQGFIDLIRIKQGTLEIDPACPVSNLLHEAGHLAVVPQRFRSLMDGNLDDSFAMMFEQLQSLDLPPDDPLTIACLQSSECEATAWAWAVGEHLGIPPKARILDDEYSGDGATVRLQLMGCAYFGINGLAHAGFCVTRARPGVSLPAYPKLAYWLQR</sequence>
<evidence type="ECO:0008006" key="3">
    <source>
        <dbReference type="Google" id="ProtNLM"/>
    </source>
</evidence>
<keyword evidence="1" id="KW-0614">Plasmid</keyword>
<organism evidence="1 2">
    <name type="scientific">Ectopseudomonas mendocina S5.2</name>
    <dbReference type="NCBI Taxonomy" id="1225174"/>
    <lineage>
        <taxon>Bacteria</taxon>
        <taxon>Pseudomonadati</taxon>
        <taxon>Pseudomonadota</taxon>
        <taxon>Gammaproteobacteria</taxon>
        <taxon>Pseudomonadales</taxon>
        <taxon>Pseudomonadaceae</taxon>
        <taxon>Ectopseudomonas</taxon>
    </lineage>
</organism>
<name>A0ABM5W3J5_ECTME</name>
<proteinExistence type="predicted"/>
<evidence type="ECO:0000313" key="2">
    <source>
        <dbReference type="Proteomes" id="UP000028530"/>
    </source>
</evidence>
<keyword evidence="2" id="KW-1185">Reference proteome</keyword>
<gene>
    <name evidence="1" type="ORF">DW68_024345</name>
</gene>
<reference evidence="1 2" key="1">
    <citation type="submission" date="2015-11" db="EMBL/GenBank/DDBJ databases">
        <authorList>
            <person name="Chong T.M."/>
            <person name="Chan K.G."/>
            <person name="Dessaux Y."/>
        </authorList>
    </citation>
    <scope>NUCLEOTIDE SEQUENCE [LARGE SCALE GENOMIC DNA]</scope>
    <source>
        <strain evidence="1 2">S5.2</strain>
        <plasmid evidence="2">Plasmid</plasmid>
    </source>
</reference>